<dbReference type="EC" id="2.7.1.170" evidence="1"/>
<dbReference type="CDD" id="cd24050">
    <property type="entry name" value="ASKHA_NBD_ANMK"/>
    <property type="match status" value="1"/>
</dbReference>
<keyword evidence="1 2" id="KW-0418">Kinase</keyword>
<dbReference type="HAMAP" id="MF_01270">
    <property type="entry name" value="AnhMurNAc_kinase"/>
    <property type="match status" value="1"/>
</dbReference>
<proteinExistence type="inferred from homology"/>
<dbReference type="GO" id="GO:0016301">
    <property type="term" value="F:kinase activity"/>
    <property type="evidence" value="ECO:0007669"/>
    <property type="project" value="UniProtKB-KW"/>
</dbReference>
<name>A0ABT7DTH4_9NEIS</name>
<accession>A0ABT7DTH4</accession>
<dbReference type="RefSeq" id="WP_284099670.1">
    <property type="nucleotide sequence ID" value="NZ_JARRAF010000004.1"/>
</dbReference>
<comment type="similarity">
    <text evidence="1">Belongs to the anhydro-N-acetylmuramic acid kinase family.</text>
</comment>
<comment type="function">
    <text evidence="1">Catalyzes the specific phosphorylation of 1,6-anhydro-N-acetylmuramic acid (anhMurNAc) with the simultaneous cleavage of the 1,6-anhydro ring, generating MurNAc-6-P. Is required for the utilization of anhMurNAc either imported from the medium or derived from its own cell wall murein, and thus plays a role in cell wall recycling.</text>
</comment>
<keyword evidence="1" id="KW-0547">Nucleotide-binding</keyword>
<dbReference type="Gene3D" id="3.30.420.40">
    <property type="match status" value="2"/>
</dbReference>
<comment type="pathway">
    <text evidence="1">Amino-sugar metabolism; 1,6-anhydro-N-acetylmuramate degradation.</text>
</comment>
<comment type="pathway">
    <text evidence="1">Cell wall biogenesis; peptidoglycan recycling.</text>
</comment>
<dbReference type="InterPro" id="IPR043129">
    <property type="entry name" value="ATPase_NBD"/>
</dbReference>
<evidence type="ECO:0000313" key="3">
    <source>
        <dbReference type="Proteomes" id="UP001172778"/>
    </source>
</evidence>
<dbReference type="InterPro" id="IPR005338">
    <property type="entry name" value="Anhydro_N_Ac-Mur_kinase"/>
</dbReference>
<evidence type="ECO:0000313" key="2">
    <source>
        <dbReference type="EMBL" id="MDK2123380.1"/>
    </source>
</evidence>
<sequence>MMFRTPVRPLTDLYIGLMSGTSLDGIDAALVDFGSGSPQLVAAHFEPMPDTLRADLLALQQPGENELHRASLAANALALAYARAVEELLAHSSGKRRAVAAIGCHGQTIRHQPDSGYTVQIGNAALLAELTAIPVVSDFRSRDVAAGGQGAPLVPAFHSGLFRDAQMHRVVVNIGGIANLTDLPPGDGTVTGFDSGPGNVLLDGWIARHRHAQYDANGDWAASGQVNQALLDRLLSEPYFNAPPPKSTGRDLFHLAWLDQQLSGLALPPEDIQATLLELTARSIAHATFQHCHAAEEVYLCGGGARNGALVQRLQALLAPLPVASTEALGLHPDWVEACAFAWLARQRLHHLPGNLPAVTGAKGECVLGAVHA</sequence>
<keyword evidence="1 2" id="KW-0808">Transferase</keyword>
<keyword evidence="3" id="KW-1185">Reference proteome</keyword>
<comment type="catalytic activity">
    <reaction evidence="1">
        <text>1,6-anhydro-N-acetyl-beta-muramate + ATP + H2O = N-acetyl-D-muramate 6-phosphate + ADP + H(+)</text>
        <dbReference type="Rhea" id="RHEA:24952"/>
        <dbReference type="ChEBI" id="CHEBI:15377"/>
        <dbReference type="ChEBI" id="CHEBI:15378"/>
        <dbReference type="ChEBI" id="CHEBI:30616"/>
        <dbReference type="ChEBI" id="CHEBI:58690"/>
        <dbReference type="ChEBI" id="CHEBI:58722"/>
        <dbReference type="ChEBI" id="CHEBI:456216"/>
        <dbReference type="EC" id="2.7.1.170"/>
    </reaction>
</comment>
<dbReference type="Pfam" id="PF03702">
    <property type="entry name" value="AnmK"/>
    <property type="match status" value="1"/>
</dbReference>
<dbReference type="Proteomes" id="UP001172778">
    <property type="component" value="Unassembled WGS sequence"/>
</dbReference>
<dbReference type="PANTHER" id="PTHR30605:SF0">
    <property type="entry name" value="ANHYDRO-N-ACETYLMURAMIC ACID KINASE"/>
    <property type="match status" value="1"/>
</dbReference>
<protein>
    <recommendedName>
        <fullName evidence="1">Anhydro-N-acetylmuramic acid kinase</fullName>
        <ecNumber evidence="1">2.7.1.170</ecNumber>
    </recommendedName>
    <alternativeName>
        <fullName evidence="1">AnhMurNAc kinase</fullName>
    </alternativeName>
</protein>
<comment type="caution">
    <text evidence="2">The sequence shown here is derived from an EMBL/GenBank/DDBJ whole genome shotgun (WGS) entry which is preliminary data.</text>
</comment>
<gene>
    <name evidence="1" type="primary">anmK</name>
    <name evidence="2" type="ORF">PZA18_04860</name>
</gene>
<organism evidence="2 3">
    <name type="scientific">Parachitinimonas caeni</name>
    <dbReference type="NCBI Taxonomy" id="3031301"/>
    <lineage>
        <taxon>Bacteria</taxon>
        <taxon>Pseudomonadati</taxon>
        <taxon>Pseudomonadota</taxon>
        <taxon>Betaproteobacteria</taxon>
        <taxon>Neisseriales</taxon>
        <taxon>Chitinibacteraceae</taxon>
        <taxon>Parachitinimonas</taxon>
    </lineage>
</organism>
<dbReference type="SUPFAM" id="SSF53067">
    <property type="entry name" value="Actin-like ATPase domain"/>
    <property type="match status" value="1"/>
</dbReference>
<keyword evidence="1" id="KW-0119">Carbohydrate metabolism</keyword>
<keyword evidence="1" id="KW-0067">ATP-binding</keyword>
<feature type="binding site" evidence="1">
    <location>
        <begin position="20"/>
        <end position="27"/>
    </location>
    <ligand>
        <name>ATP</name>
        <dbReference type="ChEBI" id="CHEBI:30616"/>
    </ligand>
</feature>
<evidence type="ECO:0000256" key="1">
    <source>
        <dbReference type="HAMAP-Rule" id="MF_01270"/>
    </source>
</evidence>
<dbReference type="NCBIfam" id="NF007139">
    <property type="entry name" value="PRK09585.1-3"/>
    <property type="match status" value="1"/>
</dbReference>
<reference evidence="2" key="1">
    <citation type="submission" date="2023-03" db="EMBL/GenBank/DDBJ databases">
        <title>Chitinimonas shenzhenensis gen. nov., sp. nov., a novel member of family Burkholderiaceae isolated from activated sludge collected in Shen Zhen, China.</title>
        <authorList>
            <person name="Wang X."/>
        </authorList>
    </citation>
    <scope>NUCLEOTIDE SEQUENCE</scope>
    <source>
        <strain evidence="2">DQS-5</strain>
    </source>
</reference>
<dbReference type="PANTHER" id="PTHR30605">
    <property type="entry name" value="ANHYDRO-N-ACETYLMURAMIC ACID KINASE"/>
    <property type="match status" value="1"/>
</dbReference>
<dbReference type="EMBL" id="JARRAF010000004">
    <property type="protein sequence ID" value="MDK2123380.1"/>
    <property type="molecule type" value="Genomic_DNA"/>
</dbReference>